<keyword evidence="4 5" id="KW-0472">Membrane</keyword>
<evidence type="ECO:0000313" key="7">
    <source>
        <dbReference type="EMBL" id="UUL83955.1"/>
    </source>
</evidence>
<feature type="transmembrane region" description="Helical" evidence="5">
    <location>
        <begin position="63"/>
        <end position="86"/>
    </location>
</feature>
<evidence type="ECO:0000259" key="6">
    <source>
        <dbReference type="Pfam" id="PF06271"/>
    </source>
</evidence>
<dbReference type="Proteomes" id="UP001058533">
    <property type="component" value="Chromosome"/>
</dbReference>
<comment type="subcellular location">
    <subcellularLocation>
        <location evidence="1">Membrane</location>
        <topology evidence="1">Multi-pass membrane protein</topology>
    </subcellularLocation>
</comment>
<evidence type="ECO:0000256" key="3">
    <source>
        <dbReference type="ARBA" id="ARBA00022989"/>
    </source>
</evidence>
<evidence type="ECO:0000256" key="2">
    <source>
        <dbReference type="ARBA" id="ARBA00022692"/>
    </source>
</evidence>
<dbReference type="PANTHER" id="PTHR38480">
    <property type="entry name" value="SLR0254 PROTEIN"/>
    <property type="match status" value="1"/>
</dbReference>
<feature type="transmembrane region" description="Helical" evidence="5">
    <location>
        <begin position="148"/>
        <end position="166"/>
    </location>
</feature>
<evidence type="ECO:0000313" key="8">
    <source>
        <dbReference type="Proteomes" id="UP001058533"/>
    </source>
</evidence>
<accession>A0ABY5LDN5</accession>
<protein>
    <submittedName>
        <fullName evidence="7">RDD family protein</fullName>
    </submittedName>
</protein>
<name>A0ABY5LDN5_9SPHN</name>
<keyword evidence="2 5" id="KW-0812">Transmembrane</keyword>
<dbReference type="RefSeq" id="WP_256507790.1">
    <property type="nucleotide sequence ID" value="NZ_CP101740.1"/>
</dbReference>
<sequence length="286" mass="31583">MAKAKRIGLERRLVTPEGVTLQLKLAGSGARAGAFLIDALVMLAILIGTTLALFAFHAGLGSAFGSLLLILWMLGFFALRNFYFILSESGARAATLGKRVMRLRVIARDGGRLTGGAIVARNLMREIEIFLPLMFTAYSASQGIGDRWAGAAGLLWAAIFLFFPAFNRDRLRAGDLIAGTWVIETQRRRIGTDLLAAAPIAATTPFSDAELDAYGQYELQKLEEVLRRDDRDSITTVAAAIRRRIGRDDMPDDRQFLDAYYAAVRLHLERKLLFGQRKRDKFDAAA</sequence>
<feature type="domain" description="RDD" evidence="6">
    <location>
        <begin position="26"/>
        <end position="179"/>
    </location>
</feature>
<proteinExistence type="predicted"/>
<organism evidence="7 8">
    <name type="scientific">Sphingomonas qomolangmaensis</name>
    <dbReference type="NCBI Taxonomy" id="2918765"/>
    <lineage>
        <taxon>Bacteria</taxon>
        <taxon>Pseudomonadati</taxon>
        <taxon>Pseudomonadota</taxon>
        <taxon>Alphaproteobacteria</taxon>
        <taxon>Sphingomonadales</taxon>
        <taxon>Sphingomonadaceae</taxon>
        <taxon>Sphingomonas</taxon>
    </lineage>
</organism>
<evidence type="ECO:0000256" key="1">
    <source>
        <dbReference type="ARBA" id="ARBA00004141"/>
    </source>
</evidence>
<reference evidence="7" key="1">
    <citation type="submission" date="2022-07" db="EMBL/GenBank/DDBJ databases">
        <title>Sphingomonas sp. nov., a novel bacterium isolated from the north slope of the Mount Everest.</title>
        <authorList>
            <person name="Cui X."/>
            <person name="Liu Y."/>
        </authorList>
    </citation>
    <scope>NUCLEOTIDE SEQUENCE</scope>
    <source>
        <strain evidence="7">S5-59</strain>
    </source>
</reference>
<dbReference type="PANTHER" id="PTHR38480:SF1">
    <property type="entry name" value="SLR0254 PROTEIN"/>
    <property type="match status" value="1"/>
</dbReference>
<dbReference type="Pfam" id="PF06271">
    <property type="entry name" value="RDD"/>
    <property type="match status" value="1"/>
</dbReference>
<evidence type="ECO:0000256" key="5">
    <source>
        <dbReference type="SAM" id="Phobius"/>
    </source>
</evidence>
<keyword evidence="8" id="KW-1185">Reference proteome</keyword>
<dbReference type="InterPro" id="IPR010432">
    <property type="entry name" value="RDD"/>
</dbReference>
<dbReference type="EMBL" id="CP101740">
    <property type="protein sequence ID" value="UUL83955.1"/>
    <property type="molecule type" value="Genomic_DNA"/>
</dbReference>
<evidence type="ECO:0000256" key="4">
    <source>
        <dbReference type="ARBA" id="ARBA00023136"/>
    </source>
</evidence>
<feature type="transmembrane region" description="Helical" evidence="5">
    <location>
        <begin position="32"/>
        <end position="56"/>
    </location>
</feature>
<keyword evidence="3 5" id="KW-1133">Transmembrane helix</keyword>
<gene>
    <name evidence="7" type="ORF">NMP03_07115</name>
</gene>